<keyword evidence="2" id="KW-1185">Reference proteome</keyword>
<evidence type="ECO:0000313" key="1">
    <source>
        <dbReference type="EMBL" id="CAK5088070.1"/>
    </source>
</evidence>
<organism evidence="1 2">
    <name type="scientific">Meloidogyne enterolobii</name>
    <name type="common">Root-knot nematode worm</name>
    <name type="synonym">Meloidogyne mayaguensis</name>
    <dbReference type="NCBI Taxonomy" id="390850"/>
    <lineage>
        <taxon>Eukaryota</taxon>
        <taxon>Metazoa</taxon>
        <taxon>Ecdysozoa</taxon>
        <taxon>Nematoda</taxon>
        <taxon>Chromadorea</taxon>
        <taxon>Rhabditida</taxon>
        <taxon>Tylenchina</taxon>
        <taxon>Tylenchomorpha</taxon>
        <taxon>Tylenchoidea</taxon>
        <taxon>Meloidogynidae</taxon>
        <taxon>Meloidogyninae</taxon>
        <taxon>Meloidogyne</taxon>
    </lineage>
</organism>
<comment type="caution">
    <text evidence="1">The sequence shown here is derived from an EMBL/GenBank/DDBJ whole genome shotgun (WGS) entry which is preliminary data.</text>
</comment>
<name>A0ACB1A9M0_MELEN</name>
<reference evidence="1" key="1">
    <citation type="submission" date="2023-11" db="EMBL/GenBank/DDBJ databases">
        <authorList>
            <person name="Poullet M."/>
        </authorList>
    </citation>
    <scope>NUCLEOTIDE SEQUENCE</scope>
    <source>
        <strain evidence="1">E1834</strain>
    </source>
</reference>
<dbReference type="Proteomes" id="UP001497535">
    <property type="component" value="Unassembled WGS sequence"/>
</dbReference>
<gene>
    <name evidence="1" type="ORF">MENTE1834_LOCUS35707</name>
</gene>
<dbReference type="EMBL" id="CAVMJV010000070">
    <property type="protein sequence ID" value="CAK5088070.1"/>
    <property type="molecule type" value="Genomic_DNA"/>
</dbReference>
<accession>A0ACB1A9M0</accession>
<proteinExistence type="predicted"/>
<protein>
    <submittedName>
        <fullName evidence="1">Uncharacterized protein</fullName>
    </submittedName>
</protein>
<sequence length="90" mass="10400">MDRFYKNKLINASQKMRSDNNTGYDASGSELLENSVSSTIRNELENNSGDSKQNYFNGESASSWGNRMRDNHLKTLNSHLHNNSFRFLFF</sequence>
<evidence type="ECO:0000313" key="2">
    <source>
        <dbReference type="Proteomes" id="UP001497535"/>
    </source>
</evidence>